<dbReference type="InterPro" id="IPR051311">
    <property type="entry name" value="DedA_domain"/>
</dbReference>
<accession>T1AVV0</accession>
<dbReference type="AlphaFoldDB" id="T1AVV0"/>
<evidence type="ECO:0000256" key="4">
    <source>
        <dbReference type="ARBA" id="ARBA00022989"/>
    </source>
</evidence>
<name>T1AVV0_9ZZZZ</name>
<keyword evidence="2" id="KW-1003">Cell membrane</keyword>
<dbReference type="Pfam" id="PF09335">
    <property type="entry name" value="VTT_dom"/>
    <property type="match status" value="1"/>
</dbReference>
<dbReference type="EMBL" id="AUZY01008777">
    <property type="protein sequence ID" value="EQD44869.1"/>
    <property type="molecule type" value="Genomic_DNA"/>
</dbReference>
<organism evidence="8">
    <name type="scientific">mine drainage metagenome</name>
    <dbReference type="NCBI Taxonomy" id="410659"/>
    <lineage>
        <taxon>unclassified sequences</taxon>
        <taxon>metagenomes</taxon>
        <taxon>ecological metagenomes</taxon>
    </lineage>
</organism>
<dbReference type="InterPro" id="IPR032816">
    <property type="entry name" value="VTT_dom"/>
</dbReference>
<evidence type="ECO:0000256" key="1">
    <source>
        <dbReference type="ARBA" id="ARBA00004651"/>
    </source>
</evidence>
<feature type="transmembrane region" description="Helical" evidence="6">
    <location>
        <begin position="49"/>
        <end position="76"/>
    </location>
</feature>
<comment type="subcellular location">
    <subcellularLocation>
        <location evidence="1">Cell membrane</location>
        <topology evidence="1">Multi-pass membrane protein</topology>
    </subcellularLocation>
</comment>
<proteinExistence type="predicted"/>
<dbReference type="PANTHER" id="PTHR42709">
    <property type="entry name" value="ALKALINE PHOSPHATASE LIKE PROTEIN"/>
    <property type="match status" value="1"/>
</dbReference>
<sequence length="205" mass="22047">MNLSPGHLLHAYGYLAVLVAPMVESTGIPFPGETMLILAAVYSAETGRLSLPVVILMAAVGAILGDNFGYGIGHFFGRRLLERWGRLVGLDHRRLLLLDRFFARRGRLAVFVARFLSVLRTFGAVLAGAGEMPWRTYLLFNALGGAAWAIAYGLLGFELGRAYQHLSGTIGAVGVGLAVAVAVAVIVLVFLARKPLERWALGDLD</sequence>
<reference evidence="8" key="1">
    <citation type="submission" date="2013-08" db="EMBL/GenBank/DDBJ databases">
        <authorList>
            <person name="Mendez C."/>
            <person name="Richter M."/>
            <person name="Ferrer M."/>
            <person name="Sanchez J."/>
        </authorList>
    </citation>
    <scope>NUCLEOTIDE SEQUENCE</scope>
</reference>
<keyword evidence="4 6" id="KW-1133">Transmembrane helix</keyword>
<dbReference type="GO" id="GO:0005886">
    <property type="term" value="C:plasma membrane"/>
    <property type="evidence" value="ECO:0007669"/>
    <property type="project" value="UniProtKB-SubCell"/>
</dbReference>
<feature type="transmembrane region" description="Helical" evidence="6">
    <location>
        <begin position="169"/>
        <end position="192"/>
    </location>
</feature>
<evidence type="ECO:0000256" key="3">
    <source>
        <dbReference type="ARBA" id="ARBA00022692"/>
    </source>
</evidence>
<gene>
    <name evidence="8" type="ORF">B1B_13328</name>
</gene>
<feature type="transmembrane region" description="Helical" evidence="6">
    <location>
        <begin position="108"/>
        <end position="130"/>
    </location>
</feature>
<evidence type="ECO:0000256" key="5">
    <source>
        <dbReference type="ARBA" id="ARBA00023136"/>
    </source>
</evidence>
<reference evidence="8" key="2">
    <citation type="journal article" date="2014" name="ISME J.">
        <title>Microbial stratification in low pH oxic and suboxic macroscopic growths along an acid mine drainage.</title>
        <authorList>
            <person name="Mendez-Garcia C."/>
            <person name="Mesa V."/>
            <person name="Sprenger R.R."/>
            <person name="Richter M."/>
            <person name="Diez M.S."/>
            <person name="Solano J."/>
            <person name="Bargiela R."/>
            <person name="Golyshina O.V."/>
            <person name="Manteca A."/>
            <person name="Ramos J.L."/>
            <person name="Gallego J.R."/>
            <person name="Llorente I."/>
            <person name="Martins Dos Santos V.A."/>
            <person name="Jensen O.N."/>
            <person name="Pelaez A.I."/>
            <person name="Sanchez J."/>
            <person name="Ferrer M."/>
        </authorList>
    </citation>
    <scope>NUCLEOTIDE SEQUENCE</scope>
</reference>
<keyword evidence="3 6" id="KW-0812">Transmembrane</keyword>
<evidence type="ECO:0000313" key="8">
    <source>
        <dbReference type="EMBL" id="EQD44869.1"/>
    </source>
</evidence>
<keyword evidence="5 6" id="KW-0472">Membrane</keyword>
<comment type="caution">
    <text evidence="8">The sequence shown here is derived from an EMBL/GenBank/DDBJ whole genome shotgun (WGS) entry which is preliminary data.</text>
</comment>
<evidence type="ECO:0000256" key="6">
    <source>
        <dbReference type="SAM" id="Phobius"/>
    </source>
</evidence>
<protein>
    <submittedName>
        <fullName evidence="8">SNARE associated protein</fullName>
    </submittedName>
</protein>
<evidence type="ECO:0000259" key="7">
    <source>
        <dbReference type="Pfam" id="PF09335"/>
    </source>
</evidence>
<evidence type="ECO:0000256" key="2">
    <source>
        <dbReference type="ARBA" id="ARBA00022475"/>
    </source>
</evidence>
<dbReference type="PANTHER" id="PTHR42709:SF6">
    <property type="entry name" value="UNDECAPRENYL PHOSPHATE TRANSPORTER A"/>
    <property type="match status" value="1"/>
</dbReference>
<feature type="transmembrane region" description="Helical" evidence="6">
    <location>
        <begin position="136"/>
        <end position="157"/>
    </location>
</feature>
<feature type="domain" description="VTT" evidence="7">
    <location>
        <begin position="30"/>
        <end position="156"/>
    </location>
</feature>